<dbReference type="Proteomes" id="UP000789405">
    <property type="component" value="Unassembled WGS sequence"/>
</dbReference>
<name>A0A9N9JYU9_9GLOM</name>
<dbReference type="EMBL" id="CAJVPY010034887">
    <property type="protein sequence ID" value="CAG8800479.1"/>
    <property type="molecule type" value="Genomic_DNA"/>
</dbReference>
<feature type="non-terminal residue" evidence="1">
    <location>
        <position position="1"/>
    </location>
</feature>
<sequence length="203" mass="23761">ELITIVQQRRFNSSEKNNNNQLVNMINSELASLINHSKLITDKLDTFEKLLRSSSSNIYDKSNFSSSLHDDESIQNEELIEDERHSYHETHPTLKSKALLKALDQYSDTEDLCYLKEEIKLILSKCCISPELPDEEYQELHPQDKKQLIVTPIYWCSDESLYSKRKEKDSSMFKRVYPESEHSQYKELIGLAPDRSPFLPDWA</sequence>
<protein>
    <submittedName>
        <fullName evidence="1">8315_t:CDS:1</fullName>
    </submittedName>
</protein>
<evidence type="ECO:0000313" key="2">
    <source>
        <dbReference type="Proteomes" id="UP000789405"/>
    </source>
</evidence>
<proteinExistence type="predicted"/>
<dbReference type="AlphaFoldDB" id="A0A9N9JYU9"/>
<evidence type="ECO:0000313" key="1">
    <source>
        <dbReference type="EMBL" id="CAG8800479.1"/>
    </source>
</evidence>
<comment type="caution">
    <text evidence="1">The sequence shown here is derived from an EMBL/GenBank/DDBJ whole genome shotgun (WGS) entry which is preliminary data.</text>
</comment>
<organism evidence="1 2">
    <name type="scientific">Dentiscutata erythropus</name>
    <dbReference type="NCBI Taxonomy" id="1348616"/>
    <lineage>
        <taxon>Eukaryota</taxon>
        <taxon>Fungi</taxon>
        <taxon>Fungi incertae sedis</taxon>
        <taxon>Mucoromycota</taxon>
        <taxon>Glomeromycotina</taxon>
        <taxon>Glomeromycetes</taxon>
        <taxon>Diversisporales</taxon>
        <taxon>Gigasporaceae</taxon>
        <taxon>Dentiscutata</taxon>
    </lineage>
</organism>
<accession>A0A9N9JYU9</accession>
<dbReference type="OrthoDB" id="2422564at2759"/>
<gene>
    <name evidence="1" type="ORF">DERYTH_LOCUS23271</name>
</gene>
<reference evidence="1" key="1">
    <citation type="submission" date="2021-06" db="EMBL/GenBank/DDBJ databases">
        <authorList>
            <person name="Kallberg Y."/>
            <person name="Tangrot J."/>
            <person name="Rosling A."/>
        </authorList>
    </citation>
    <scope>NUCLEOTIDE SEQUENCE</scope>
    <source>
        <strain evidence="1">MA453B</strain>
    </source>
</reference>
<keyword evidence="2" id="KW-1185">Reference proteome</keyword>